<dbReference type="AlphaFoldDB" id="K8EG60"/>
<dbReference type="Proteomes" id="UP000198341">
    <property type="component" value="Chromosome 6"/>
</dbReference>
<sequence>MSITRLLFAICGVSRGASALWSHTARARKLQDASGRKEESNRKREKSIIQKKRKNPSRKSARAKLRKESSKR</sequence>
<feature type="compositionally biased region" description="Basic and acidic residues" evidence="1">
    <location>
        <begin position="29"/>
        <end position="48"/>
    </location>
</feature>
<dbReference type="KEGG" id="bpg:Bathy06g01610"/>
<gene>
    <name evidence="3" type="ORF">Bathy06g01610</name>
</gene>
<feature type="compositionally biased region" description="Basic residues" evidence="1">
    <location>
        <begin position="49"/>
        <end position="65"/>
    </location>
</feature>
<dbReference type="EMBL" id="FO082273">
    <property type="protein sequence ID" value="CCO17137.1"/>
    <property type="molecule type" value="Genomic_DNA"/>
</dbReference>
<evidence type="ECO:0000313" key="4">
    <source>
        <dbReference type="Proteomes" id="UP000198341"/>
    </source>
</evidence>
<evidence type="ECO:0000313" key="3">
    <source>
        <dbReference type="EMBL" id="CCO17137.1"/>
    </source>
</evidence>
<keyword evidence="2" id="KW-0732">Signal</keyword>
<accession>K8EG60</accession>
<evidence type="ECO:0000256" key="2">
    <source>
        <dbReference type="SAM" id="SignalP"/>
    </source>
</evidence>
<organism evidence="3 4">
    <name type="scientific">Bathycoccus prasinos</name>
    <dbReference type="NCBI Taxonomy" id="41875"/>
    <lineage>
        <taxon>Eukaryota</taxon>
        <taxon>Viridiplantae</taxon>
        <taxon>Chlorophyta</taxon>
        <taxon>Mamiellophyceae</taxon>
        <taxon>Mamiellales</taxon>
        <taxon>Bathycoccaceae</taxon>
        <taxon>Bathycoccus</taxon>
    </lineage>
</organism>
<feature type="chain" id="PRO_5003917316" evidence="2">
    <location>
        <begin position="20"/>
        <end position="72"/>
    </location>
</feature>
<protein>
    <submittedName>
        <fullName evidence="3">Uncharacterized protein</fullName>
    </submittedName>
</protein>
<dbReference type="RefSeq" id="XP_007512537.1">
    <property type="nucleotide sequence ID" value="XM_007512475.1"/>
</dbReference>
<proteinExistence type="predicted"/>
<feature type="signal peptide" evidence="2">
    <location>
        <begin position="1"/>
        <end position="19"/>
    </location>
</feature>
<keyword evidence="4" id="KW-1185">Reference proteome</keyword>
<dbReference type="GeneID" id="19015141"/>
<reference evidence="3 4" key="1">
    <citation type="submission" date="2011-10" db="EMBL/GenBank/DDBJ databases">
        <authorList>
            <person name="Genoscope - CEA"/>
        </authorList>
    </citation>
    <scope>NUCLEOTIDE SEQUENCE [LARGE SCALE GENOMIC DNA]</scope>
    <source>
        <strain evidence="3 4">RCC 1105</strain>
    </source>
</reference>
<feature type="region of interest" description="Disordered" evidence="1">
    <location>
        <begin position="22"/>
        <end position="72"/>
    </location>
</feature>
<evidence type="ECO:0000256" key="1">
    <source>
        <dbReference type="SAM" id="MobiDB-lite"/>
    </source>
</evidence>
<name>K8EG60_9CHLO</name>